<dbReference type="Proteomes" id="UP000001514">
    <property type="component" value="Unassembled WGS sequence"/>
</dbReference>
<evidence type="ECO:0000256" key="8">
    <source>
        <dbReference type="ARBA" id="ARBA00023004"/>
    </source>
</evidence>
<evidence type="ECO:0000313" key="11">
    <source>
        <dbReference type="EMBL" id="EFJ17198.1"/>
    </source>
</evidence>
<dbReference type="PANTHER" id="PTHR24282:SF211">
    <property type="entry name" value="CYTOCHROME P450-RELATED"/>
    <property type="match status" value="1"/>
</dbReference>
<organism evidence="12">
    <name type="scientific">Selaginella moellendorffii</name>
    <name type="common">Spikemoss</name>
    <dbReference type="NCBI Taxonomy" id="88036"/>
    <lineage>
        <taxon>Eukaryota</taxon>
        <taxon>Viridiplantae</taxon>
        <taxon>Streptophyta</taxon>
        <taxon>Embryophyta</taxon>
        <taxon>Tracheophyta</taxon>
        <taxon>Lycopodiopsida</taxon>
        <taxon>Selaginellales</taxon>
        <taxon>Selaginellaceae</taxon>
        <taxon>Selaginella</taxon>
    </lineage>
</organism>
<keyword evidence="8" id="KW-0408">Iron</keyword>
<evidence type="ECO:0000256" key="9">
    <source>
        <dbReference type="ARBA" id="ARBA00023033"/>
    </source>
</evidence>
<keyword evidence="10" id="KW-0472">Membrane</keyword>
<evidence type="ECO:0000256" key="1">
    <source>
        <dbReference type="ARBA" id="ARBA00004370"/>
    </source>
</evidence>
<proteinExistence type="inferred from homology"/>
<dbReference type="HOGENOM" id="CLU_988334_0_0_1"/>
<dbReference type="Gene3D" id="1.10.630.10">
    <property type="entry name" value="Cytochrome P450"/>
    <property type="match status" value="1"/>
</dbReference>
<keyword evidence="5" id="KW-0479">Metal-binding</keyword>
<gene>
    <name evidence="11" type="ORF">SELMODRAFT_421234</name>
</gene>
<evidence type="ECO:0000256" key="4">
    <source>
        <dbReference type="ARBA" id="ARBA00022692"/>
    </source>
</evidence>
<dbReference type="GO" id="GO:0020037">
    <property type="term" value="F:heme binding"/>
    <property type="evidence" value="ECO:0007669"/>
    <property type="project" value="InterPro"/>
</dbReference>
<name>D8SEF4_SELML</name>
<dbReference type="InterPro" id="IPR036396">
    <property type="entry name" value="Cyt_P450_sf"/>
</dbReference>
<evidence type="ECO:0000256" key="5">
    <source>
        <dbReference type="ARBA" id="ARBA00022723"/>
    </source>
</evidence>
<protein>
    <recommendedName>
        <fullName evidence="13">Cytochrome P450</fullName>
    </recommendedName>
</protein>
<evidence type="ECO:0000256" key="6">
    <source>
        <dbReference type="ARBA" id="ARBA00022989"/>
    </source>
</evidence>
<keyword evidence="6" id="KW-1133">Transmembrane helix</keyword>
<dbReference type="eggNOG" id="KOG0157">
    <property type="taxonomic scope" value="Eukaryota"/>
</dbReference>
<dbReference type="Gramene" id="EFJ17198">
    <property type="protein sequence ID" value="EFJ17198"/>
    <property type="gene ID" value="SELMODRAFT_421234"/>
</dbReference>
<dbReference type="SUPFAM" id="SSF48264">
    <property type="entry name" value="Cytochrome P450"/>
    <property type="match status" value="1"/>
</dbReference>
<evidence type="ECO:0008006" key="13">
    <source>
        <dbReference type="Google" id="ProtNLM"/>
    </source>
</evidence>
<keyword evidence="3" id="KW-0349">Heme</keyword>
<dbReference type="STRING" id="88036.D8SEF4"/>
<sequence>MHAQDLPPGSRGDEWAHYRHVVLESPSILSQRAAQENGWSDGELHVRHACLTGLCKIDRFCVVRSGSLVITLWFKLQKQLEAVLLGVIAQRRETVKQGSKSYGDDLLGLMLTESESENQRQNECKTFYLAVHESTASLLSWTMMLLAVYPDWQERARAEVGMILNETLRLYPPVIAFFRACFQDTWVQDLFVPKGAAVTFPALAIRHGKELWGPDANDFDPERFKDGIFNACKHPRTLSFLPRPSSVRRPVVRIDGSQSRISEGVPWNTAHTQQAMKQGPRC</sequence>
<keyword evidence="12" id="KW-1185">Reference proteome</keyword>
<comment type="similarity">
    <text evidence="2">Belongs to the cytochrome P450 family.</text>
</comment>
<dbReference type="GO" id="GO:0016020">
    <property type="term" value="C:membrane"/>
    <property type="evidence" value="ECO:0007669"/>
    <property type="project" value="UniProtKB-SubCell"/>
</dbReference>
<keyword evidence="9" id="KW-0503">Monooxygenase</keyword>
<dbReference type="InterPro" id="IPR050665">
    <property type="entry name" value="Cytochrome_P450_Monooxygen"/>
</dbReference>
<evidence type="ECO:0000256" key="3">
    <source>
        <dbReference type="ARBA" id="ARBA00022617"/>
    </source>
</evidence>
<comment type="subcellular location">
    <subcellularLocation>
        <location evidence="1">Membrane</location>
    </subcellularLocation>
</comment>
<dbReference type="Pfam" id="PF00067">
    <property type="entry name" value="p450"/>
    <property type="match status" value="2"/>
</dbReference>
<dbReference type="AlphaFoldDB" id="D8SEF4"/>
<dbReference type="InParanoid" id="D8SEF4"/>
<evidence type="ECO:0000256" key="7">
    <source>
        <dbReference type="ARBA" id="ARBA00023002"/>
    </source>
</evidence>
<dbReference type="KEGG" id="smo:SELMODRAFT_421234"/>
<dbReference type="GO" id="GO:0005506">
    <property type="term" value="F:iron ion binding"/>
    <property type="evidence" value="ECO:0007669"/>
    <property type="project" value="InterPro"/>
</dbReference>
<dbReference type="GO" id="GO:0016705">
    <property type="term" value="F:oxidoreductase activity, acting on paired donors, with incorporation or reduction of molecular oxygen"/>
    <property type="evidence" value="ECO:0007669"/>
    <property type="project" value="InterPro"/>
</dbReference>
<reference evidence="11 12" key="1">
    <citation type="journal article" date="2011" name="Science">
        <title>The Selaginella genome identifies genetic changes associated with the evolution of vascular plants.</title>
        <authorList>
            <person name="Banks J.A."/>
            <person name="Nishiyama T."/>
            <person name="Hasebe M."/>
            <person name="Bowman J.L."/>
            <person name="Gribskov M."/>
            <person name="dePamphilis C."/>
            <person name="Albert V.A."/>
            <person name="Aono N."/>
            <person name="Aoyama T."/>
            <person name="Ambrose B.A."/>
            <person name="Ashton N.W."/>
            <person name="Axtell M.J."/>
            <person name="Barker E."/>
            <person name="Barker M.S."/>
            <person name="Bennetzen J.L."/>
            <person name="Bonawitz N.D."/>
            <person name="Chapple C."/>
            <person name="Cheng C."/>
            <person name="Correa L.G."/>
            <person name="Dacre M."/>
            <person name="DeBarry J."/>
            <person name="Dreyer I."/>
            <person name="Elias M."/>
            <person name="Engstrom E.M."/>
            <person name="Estelle M."/>
            <person name="Feng L."/>
            <person name="Finet C."/>
            <person name="Floyd S.K."/>
            <person name="Frommer W.B."/>
            <person name="Fujita T."/>
            <person name="Gramzow L."/>
            <person name="Gutensohn M."/>
            <person name="Harholt J."/>
            <person name="Hattori M."/>
            <person name="Heyl A."/>
            <person name="Hirai T."/>
            <person name="Hiwatashi Y."/>
            <person name="Ishikawa M."/>
            <person name="Iwata M."/>
            <person name="Karol K.G."/>
            <person name="Koehler B."/>
            <person name="Kolukisaoglu U."/>
            <person name="Kubo M."/>
            <person name="Kurata T."/>
            <person name="Lalonde S."/>
            <person name="Li K."/>
            <person name="Li Y."/>
            <person name="Litt A."/>
            <person name="Lyons E."/>
            <person name="Manning G."/>
            <person name="Maruyama T."/>
            <person name="Michael T.P."/>
            <person name="Mikami K."/>
            <person name="Miyazaki S."/>
            <person name="Morinaga S."/>
            <person name="Murata T."/>
            <person name="Mueller-Roeber B."/>
            <person name="Nelson D.R."/>
            <person name="Obara M."/>
            <person name="Oguri Y."/>
            <person name="Olmstead R.G."/>
            <person name="Onodera N."/>
            <person name="Petersen B.L."/>
            <person name="Pils B."/>
            <person name="Prigge M."/>
            <person name="Rensing S.A."/>
            <person name="Riano-Pachon D.M."/>
            <person name="Roberts A.W."/>
            <person name="Sato Y."/>
            <person name="Scheller H.V."/>
            <person name="Schulz B."/>
            <person name="Schulz C."/>
            <person name="Shakirov E.V."/>
            <person name="Shibagaki N."/>
            <person name="Shinohara N."/>
            <person name="Shippen D.E."/>
            <person name="Soerensen I."/>
            <person name="Sotooka R."/>
            <person name="Sugimoto N."/>
            <person name="Sugita M."/>
            <person name="Sumikawa N."/>
            <person name="Tanurdzic M."/>
            <person name="Theissen G."/>
            <person name="Ulvskov P."/>
            <person name="Wakazuki S."/>
            <person name="Weng J.K."/>
            <person name="Willats W.W."/>
            <person name="Wipf D."/>
            <person name="Wolf P.G."/>
            <person name="Yang L."/>
            <person name="Zimmer A.D."/>
            <person name="Zhu Q."/>
            <person name="Mitros T."/>
            <person name="Hellsten U."/>
            <person name="Loque D."/>
            <person name="Otillar R."/>
            <person name="Salamov A."/>
            <person name="Schmutz J."/>
            <person name="Shapiro H."/>
            <person name="Lindquist E."/>
            <person name="Lucas S."/>
            <person name="Rokhsar D."/>
            <person name="Grigoriev I.V."/>
        </authorList>
    </citation>
    <scope>NUCLEOTIDE SEQUENCE [LARGE SCALE GENOMIC DNA]</scope>
</reference>
<dbReference type="PANTHER" id="PTHR24282">
    <property type="entry name" value="CYTOCHROME P450 FAMILY MEMBER"/>
    <property type="match status" value="1"/>
</dbReference>
<evidence type="ECO:0000313" key="12">
    <source>
        <dbReference type="Proteomes" id="UP000001514"/>
    </source>
</evidence>
<accession>D8SEF4</accession>
<evidence type="ECO:0000256" key="10">
    <source>
        <dbReference type="ARBA" id="ARBA00023136"/>
    </source>
</evidence>
<keyword evidence="7" id="KW-0560">Oxidoreductase</keyword>
<dbReference type="GO" id="GO:0004497">
    <property type="term" value="F:monooxygenase activity"/>
    <property type="evidence" value="ECO:0000318"/>
    <property type="project" value="GO_Central"/>
</dbReference>
<evidence type="ECO:0000256" key="2">
    <source>
        <dbReference type="ARBA" id="ARBA00010617"/>
    </source>
</evidence>
<keyword evidence="4" id="KW-0812">Transmembrane</keyword>
<dbReference type="EMBL" id="GL377615">
    <property type="protein sequence ID" value="EFJ17198.1"/>
    <property type="molecule type" value="Genomic_DNA"/>
</dbReference>
<dbReference type="InterPro" id="IPR001128">
    <property type="entry name" value="Cyt_P450"/>
</dbReference>